<protein>
    <recommendedName>
        <fullName evidence="2">non-specific serine/threonine protein kinase</fullName>
        <ecNumber evidence="2">2.7.11.1</ecNumber>
    </recommendedName>
</protein>
<gene>
    <name evidence="22" type="ORF">SASPL_136551</name>
</gene>
<dbReference type="SMART" id="SM00220">
    <property type="entry name" value="S_TKc"/>
    <property type="match status" value="2"/>
</dbReference>
<evidence type="ECO:0000256" key="20">
    <source>
        <dbReference type="PROSITE-ProRule" id="PRU10141"/>
    </source>
</evidence>
<evidence type="ECO:0000256" key="4">
    <source>
        <dbReference type="ARBA" id="ARBA00022527"/>
    </source>
</evidence>
<evidence type="ECO:0000256" key="6">
    <source>
        <dbReference type="ARBA" id="ARBA00022614"/>
    </source>
</evidence>
<keyword evidence="13 20" id="KW-0067">ATP-binding</keyword>
<evidence type="ECO:0000313" key="22">
    <source>
        <dbReference type="EMBL" id="KAG6404305.1"/>
    </source>
</evidence>
<dbReference type="PROSITE" id="PS50011">
    <property type="entry name" value="PROTEIN_KINASE_DOM"/>
    <property type="match status" value="2"/>
</dbReference>
<keyword evidence="10" id="KW-0677">Repeat</keyword>
<accession>A0A8X8X045</accession>
<name>A0A8X8X045_SALSN</name>
<evidence type="ECO:0000256" key="8">
    <source>
        <dbReference type="ARBA" id="ARBA00022692"/>
    </source>
</evidence>
<comment type="catalytic activity">
    <reaction evidence="18">
        <text>L-threonyl-[protein] + ATP = O-phospho-L-threonyl-[protein] + ADP + H(+)</text>
        <dbReference type="Rhea" id="RHEA:46608"/>
        <dbReference type="Rhea" id="RHEA-COMP:11060"/>
        <dbReference type="Rhea" id="RHEA-COMP:11605"/>
        <dbReference type="ChEBI" id="CHEBI:15378"/>
        <dbReference type="ChEBI" id="CHEBI:30013"/>
        <dbReference type="ChEBI" id="CHEBI:30616"/>
        <dbReference type="ChEBI" id="CHEBI:61977"/>
        <dbReference type="ChEBI" id="CHEBI:456216"/>
        <dbReference type="EC" id="2.7.11.1"/>
    </reaction>
</comment>
<evidence type="ECO:0000256" key="5">
    <source>
        <dbReference type="ARBA" id="ARBA00022553"/>
    </source>
</evidence>
<evidence type="ECO:0000256" key="3">
    <source>
        <dbReference type="ARBA" id="ARBA00022475"/>
    </source>
</evidence>
<dbReference type="SUPFAM" id="SSF56112">
    <property type="entry name" value="Protein kinase-like (PK-like)"/>
    <property type="match status" value="2"/>
</dbReference>
<sequence>MKSATSENLCRRFSLAELNLATKDFSEERVIGKGGFGRVYKGFISNRPPAVAIKRRLSSDPTQGQAEFAAEIETLSKFRHRNLVSLIGYCDEQGEMILAYDYMSNGTLADYLYNSSENSDGVSTFSWNQRLKICIGAGRGLDYLHSGCSIIHRDVKPTNILLDKSFTAKVSDFGLAKHLGQNLLQSHVITNVKGSFGYFDPSYFTTGRLTRASDTYAFGIILLEVLSGRRAVEEKLAEDEVCMSIWAQDKIRNGKADQIVASNLKGDISEDCLKTFVGIVKRCLHSDPKKRLTMTRVVAQLELALEQQERKRTTTQKLQFWPFQNRAGSTSKAVPSIEEDADANKKQIAVSAADILDMTHNFRQDVAIKRLNKKFLDSEFLAQISALIKMKHENVVELLAFCVDGDTQVLVYEYAPHGSLHDILHGGQALTWSQRIKIAVGVARGLCYIHDHKLIHRNIKSSNVLVFEDENAKITDLHPSTQCSCKESYFEELHPYHLISKSDYHPPECIGGIVKRKSDVYSFGVVLLELLTGRKPFDQTRSKGQEHLVLWAKPQLGSDKVHEIVDAELEADYSSTEAKRMAEIADLCLDFQPGNRPNMKYVLKSLERLLSPQDSELKVTGII</sequence>
<dbReference type="PANTHER" id="PTHR47989:SF62">
    <property type="entry name" value="OS05G0423500 PROTEIN"/>
    <property type="match status" value="1"/>
</dbReference>
<reference evidence="22" key="1">
    <citation type="submission" date="2018-01" db="EMBL/GenBank/DDBJ databases">
        <authorList>
            <person name="Mao J.F."/>
        </authorList>
    </citation>
    <scope>NUCLEOTIDE SEQUENCE</scope>
    <source>
        <strain evidence="22">Huo1</strain>
        <tissue evidence="22">Leaf</tissue>
    </source>
</reference>
<dbReference type="Pfam" id="PF00069">
    <property type="entry name" value="Pkinase"/>
    <property type="match status" value="1"/>
</dbReference>
<comment type="caution">
    <text evidence="22">The sequence shown here is derived from an EMBL/GenBank/DDBJ whole genome shotgun (WGS) entry which is preliminary data.</text>
</comment>
<dbReference type="PROSITE" id="PS00107">
    <property type="entry name" value="PROTEIN_KINASE_ATP"/>
    <property type="match status" value="1"/>
</dbReference>
<evidence type="ECO:0000256" key="15">
    <source>
        <dbReference type="ARBA" id="ARBA00023136"/>
    </source>
</evidence>
<evidence type="ECO:0000256" key="12">
    <source>
        <dbReference type="ARBA" id="ARBA00022777"/>
    </source>
</evidence>
<dbReference type="EMBL" id="PNBA02000013">
    <property type="protein sequence ID" value="KAG6404305.1"/>
    <property type="molecule type" value="Genomic_DNA"/>
</dbReference>
<keyword evidence="16" id="KW-0675">Receptor</keyword>
<dbReference type="InterPro" id="IPR017441">
    <property type="entry name" value="Protein_kinase_ATP_BS"/>
</dbReference>
<keyword evidence="12" id="KW-0418">Kinase</keyword>
<evidence type="ECO:0000256" key="19">
    <source>
        <dbReference type="ARBA" id="ARBA00048679"/>
    </source>
</evidence>
<dbReference type="PROSITE" id="PS00108">
    <property type="entry name" value="PROTEIN_KINASE_ST"/>
    <property type="match status" value="1"/>
</dbReference>
<keyword evidence="17" id="KW-0325">Glycoprotein</keyword>
<keyword evidence="14" id="KW-1133">Transmembrane helix</keyword>
<feature type="domain" description="Protein kinase" evidence="21">
    <location>
        <begin position="25"/>
        <end position="303"/>
    </location>
</feature>
<dbReference type="CDD" id="cd14066">
    <property type="entry name" value="STKc_IRAK"/>
    <property type="match status" value="1"/>
</dbReference>
<evidence type="ECO:0000256" key="16">
    <source>
        <dbReference type="ARBA" id="ARBA00023170"/>
    </source>
</evidence>
<dbReference type="GO" id="GO:0004674">
    <property type="term" value="F:protein serine/threonine kinase activity"/>
    <property type="evidence" value="ECO:0007669"/>
    <property type="project" value="UniProtKB-KW"/>
</dbReference>
<keyword evidence="15" id="KW-0472">Membrane</keyword>
<organism evidence="22">
    <name type="scientific">Salvia splendens</name>
    <name type="common">Scarlet sage</name>
    <dbReference type="NCBI Taxonomy" id="180675"/>
    <lineage>
        <taxon>Eukaryota</taxon>
        <taxon>Viridiplantae</taxon>
        <taxon>Streptophyta</taxon>
        <taxon>Embryophyta</taxon>
        <taxon>Tracheophyta</taxon>
        <taxon>Spermatophyta</taxon>
        <taxon>Magnoliopsida</taxon>
        <taxon>eudicotyledons</taxon>
        <taxon>Gunneridae</taxon>
        <taxon>Pentapetalae</taxon>
        <taxon>asterids</taxon>
        <taxon>lamiids</taxon>
        <taxon>Lamiales</taxon>
        <taxon>Lamiaceae</taxon>
        <taxon>Nepetoideae</taxon>
        <taxon>Mentheae</taxon>
        <taxon>Salviinae</taxon>
        <taxon>Salvia</taxon>
        <taxon>Salvia subgen. Calosphace</taxon>
        <taxon>core Calosphace</taxon>
    </lineage>
</organism>
<evidence type="ECO:0000256" key="1">
    <source>
        <dbReference type="ARBA" id="ARBA00004162"/>
    </source>
</evidence>
<dbReference type="Gene3D" id="3.30.200.20">
    <property type="entry name" value="Phosphorylase Kinase, domain 1"/>
    <property type="match status" value="2"/>
</dbReference>
<dbReference type="InterPro" id="IPR001245">
    <property type="entry name" value="Ser-Thr/Tyr_kinase_cat_dom"/>
</dbReference>
<evidence type="ECO:0000256" key="10">
    <source>
        <dbReference type="ARBA" id="ARBA00022737"/>
    </source>
</evidence>
<comment type="subcellular location">
    <subcellularLocation>
        <location evidence="1">Cell membrane</location>
        <topology evidence="1">Single-pass membrane protein</topology>
    </subcellularLocation>
</comment>
<reference evidence="22" key="2">
    <citation type="submission" date="2020-08" db="EMBL/GenBank/DDBJ databases">
        <title>Plant Genome Project.</title>
        <authorList>
            <person name="Zhang R.-G."/>
        </authorList>
    </citation>
    <scope>NUCLEOTIDE SEQUENCE</scope>
    <source>
        <strain evidence="22">Huo1</strain>
        <tissue evidence="22">Leaf</tissue>
    </source>
</reference>
<evidence type="ECO:0000256" key="14">
    <source>
        <dbReference type="ARBA" id="ARBA00022989"/>
    </source>
</evidence>
<dbReference type="FunFam" id="3.30.200.20:FF:000039">
    <property type="entry name" value="receptor-like protein kinase FERONIA"/>
    <property type="match status" value="1"/>
</dbReference>
<keyword evidence="9" id="KW-0732">Signal</keyword>
<dbReference type="InterPro" id="IPR011009">
    <property type="entry name" value="Kinase-like_dom_sf"/>
</dbReference>
<keyword evidence="6" id="KW-0433">Leucine-rich repeat</keyword>
<evidence type="ECO:0000256" key="17">
    <source>
        <dbReference type="ARBA" id="ARBA00023180"/>
    </source>
</evidence>
<dbReference type="InterPro" id="IPR008271">
    <property type="entry name" value="Ser/Thr_kinase_AS"/>
</dbReference>
<dbReference type="FunFam" id="1.10.510.10:FF:000358">
    <property type="entry name" value="Putative leucine-rich repeat receptor-like serine/threonine-protein kinase"/>
    <property type="match status" value="1"/>
</dbReference>
<comment type="catalytic activity">
    <reaction evidence="19">
        <text>L-seryl-[protein] + ATP = O-phospho-L-seryl-[protein] + ADP + H(+)</text>
        <dbReference type="Rhea" id="RHEA:17989"/>
        <dbReference type="Rhea" id="RHEA-COMP:9863"/>
        <dbReference type="Rhea" id="RHEA-COMP:11604"/>
        <dbReference type="ChEBI" id="CHEBI:15378"/>
        <dbReference type="ChEBI" id="CHEBI:29999"/>
        <dbReference type="ChEBI" id="CHEBI:30616"/>
        <dbReference type="ChEBI" id="CHEBI:83421"/>
        <dbReference type="ChEBI" id="CHEBI:456216"/>
        <dbReference type="EC" id="2.7.11.1"/>
    </reaction>
</comment>
<evidence type="ECO:0000256" key="11">
    <source>
        <dbReference type="ARBA" id="ARBA00022741"/>
    </source>
</evidence>
<dbReference type="AlphaFoldDB" id="A0A8X8X045"/>
<dbReference type="GO" id="GO:0005524">
    <property type="term" value="F:ATP binding"/>
    <property type="evidence" value="ECO:0007669"/>
    <property type="project" value="UniProtKB-UniRule"/>
</dbReference>
<evidence type="ECO:0000256" key="9">
    <source>
        <dbReference type="ARBA" id="ARBA00022729"/>
    </source>
</evidence>
<keyword evidence="3" id="KW-1003">Cell membrane</keyword>
<dbReference type="Gene3D" id="1.10.510.10">
    <property type="entry name" value="Transferase(Phosphotransferase) domain 1"/>
    <property type="match status" value="2"/>
</dbReference>
<evidence type="ECO:0000256" key="7">
    <source>
        <dbReference type="ARBA" id="ARBA00022679"/>
    </source>
</evidence>
<evidence type="ECO:0000256" key="2">
    <source>
        <dbReference type="ARBA" id="ARBA00012513"/>
    </source>
</evidence>
<dbReference type="FunFam" id="1.10.510.10:FF:000095">
    <property type="entry name" value="protein STRUBBELIG-RECEPTOR FAMILY 8"/>
    <property type="match status" value="1"/>
</dbReference>
<feature type="domain" description="Protein kinase" evidence="21">
    <location>
        <begin position="321"/>
        <end position="610"/>
    </location>
</feature>
<keyword evidence="8" id="KW-0812">Transmembrane</keyword>
<evidence type="ECO:0000313" key="23">
    <source>
        <dbReference type="Proteomes" id="UP000298416"/>
    </source>
</evidence>
<feature type="binding site" evidence="20">
    <location>
        <position position="54"/>
    </location>
    <ligand>
        <name>ATP</name>
        <dbReference type="ChEBI" id="CHEBI:30616"/>
    </ligand>
</feature>
<dbReference type="PANTHER" id="PTHR47989">
    <property type="entry name" value="OS01G0750732 PROTEIN"/>
    <property type="match status" value="1"/>
</dbReference>
<evidence type="ECO:0000256" key="18">
    <source>
        <dbReference type="ARBA" id="ARBA00047899"/>
    </source>
</evidence>
<proteinExistence type="predicted"/>
<evidence type="ECO:0000259" key="21">
    <source>
        <dbReference type="PROSITE" id="PS50011"/>
    </source>
</evidence>
<keyword evidence="5" id="KW-0597">Phosphoprotein</keyword>
<dbReference type="EC" id="2.7.11.1" evidence="2"/>
<dbReference type="InterPro" id="IPR000719">
    <property type="entry name" value="Prot_kinase_dom"/>
</dbReference>
<keyword evidence="23" id="KW-1185">Reference proteome</keyword>
<keyword evidence="7" id="KW-0808">Transferase</keyword>
<evidence type="ECO:0000256" key="13">
    <source>
        <dbReference type="ARBA" id="ARBA00022840"/>
    </source>
</evidence>
<dbReference type="GO" id="GO:0005886">
    <property type="term" value="C:plasma membrane"/>
    <property type="evidence" value="ECO:0007669"/>
    <property type="project" value="UniProtKB-SubCell"/>
</dbReference>
<keyword evidence="11 20" id="KW-0547">Nucleotide-binding</keyword>
<keyword evidence="4" id="KW-0723">Serine/threonine-protein kinase</keyword>
<dbReference type="Proteomes" id="UP000298416">
    <property type="component" value="Unassembled WGS sequence"/>
</dbReference>
<dbReference type="Pfam" id="PF07714">
    <property type="entry name" value="PK_Tyr_Ser-Thr"/>
    <property type="match status" value="1"/>
</dbReference>